<organism evidence="1 2">
    <name type="scientific">Vitis vinifera</name>
    <name type="common">Grape</name>
    <dbReference type="NCBI Taxonomy" id="29760"/>
    <lineage>
        <taxon>Eukaryota</taxon>
        <taxon>Viridiplantae</taxon>
        <taxon>Streptophyta</taxon>
        <taxon>Embryophyta</taxon>
        <taxon>Tracheophyta</taxon>
        <taxon>Spermatophyta</taxon>
        <taxon>Magnoliopsida</taxon>
        <taxon>eudicotyledons</taxon>
        <taxon>Gunneridae</taxon>
        <taxon>Pentapetalae</taxon>
        <taxon>rosids</taxon>
        <taxon>Vitales</taxon>
        <taxon>Vitaceae</taxon>
        <taxon>Viteae</taxon>
        <taxon>Vitis</taxon>
    </lineage>
</organism>
<evidence type="ECO:0000313" key="1">
    <source>
        <dbReference type="EMBL" id="RVW42028.1"/>
    </source>
</evidence>
<dbReference type="Proteomes" id="UP000288805">
    <property type="component" value="Unassembled WGS sequence"/>
</dbReference>
<dbReference type="EMBL" id="QGNW01001419">
    <property type="protein sequence ID" value="RVW42028.1"/>
    <property type="molecule type" value="Genomic_DNA"/>
</dbReference>
<proteinExistence type="predicted"/>
<accession>A0A438E2U7</accession>
<gene>
    <name evidence="1" type="ORF">CK203_116980</name>
</gene>
<reference evidence="1 2" key="1">
    <citation type="journal article" date="2018" name="PLoS Genet.">
        <title>Population sequencing reveals clonal diversity and ancestral inbreeding in the grapevine cultivar Chardonnay.</title>
        <authorList>
            <person name="Roach M.J."/>
            <person name="Johnson D.L."/>
            <person name="Bohlmann J."/>
            <person name="van Vuuren H.J."/>
            <person name="Jones S.J."/>
            <person name="Pretorius I.S."/>
            <person name="Schmidt S.A."/>
            <person name="Borneman A.R."/>
        </authorList>
    </citation>
    <scope>NUCLEOTIDE SEQUENCE [LARGE SCALE GENOMIC DNA]</scope>
    <source>
        <strain evidence="2">cv. Chardonnay</strain>
        <tissue evidence="1">Leaf</tissue>
    </source>
</reference>
<name>A0A438E2U7_VITVI</name>
<protein>
    <submittedName>
        <fullName evidence="1">Uncharacterized protein</fullName>
    </submittedName>
</protein>
<evidence type="ECO:0000313" key="2">
    <source>
        <dbReference type="Proteomes" id="UP000288805"/>
    </source>
</evidence>
<comment type="caution">
    <text evidence="1">The sequence shown here is derived from an EMBL/GenBank/DDBJ whole genome shotgun (WGS) entry which is preliminary data.</text>
</comment>
<dbReference type="AlphaFoldDB" id="A0A438E2U7"/>
<sequence>MLTSRLPSRLQSKIGSEGTLGGHGMWNSFADIDSLFIVYRTNWNKEVEQTTERMLKWEGQHIEPRRRVMMYDLDFEFTFFVDEHCIMLVSPNRSQVDCLPCLCFLRSPSNCPGVRRTSPLHKRMFG</sequence>